<evidence type="ECO:0000313" key="2">
    <source>
        <dbReference type="EMBL" id="GEL24857.1"/>
    </source>
</evidence>
<name>A0A511DKA6_9PSEU</name>
<protein>
    <submittedName>
        <fullName evidence="2">CoA transferase</fullName>
    </submittedName>
</protein>
<accession>A0A511DKA6</accession>
<dbReference type="PANTHER" id="PTHR48207:SF3">
    <property type="entry name" value="SUCCINATE--HYDROXYMETHYLGLUTARATE COA-TRANSFERASE"/>
    <property type="match status" value="1"/>
</dbReference>
<dbReference type="InterPro" id="IPR003673">
    <property type="entry name" value="CoA-Trfase_fam_III"/>
</dbReference>
<comment type="caution">
    <text evidence="2">The sequence shown here is derived from an EMBL/GenBank/DDBJ whole genome shotgun (WGS) entry which is preliminary data.</text>
</comment>
<dbReference type="Gene3D" id="3.40.50.10540">
    <property type="entry name" value="Crotonobetainyl-coa:carnitine coa-transferase, domain 1"/>
    <property type="match status" value="1"/>
</dbReference>
<dbReference type="RefSeq" id="WP_186817054.1">
    <property type="nucleotide sequence ID" value="NZ_BJVJ01000041.1"/>
</dbReference>
<keyword evidence="1 2" id="KW-0808">Transferase</keyword>
<evidence type="ECO:0000256" key="1">
    <source>
        <dbReference type="ARBA" id="ARBA00022679"/>
    </source>
</evidence>
<dbReference type="InterPro" id="IPR050483">
    <property type="entry name" value="CoA-transferase_III_domain"/>
</dbReference>
<dbReference type="InterPro" id="IPR044855">
    <property type="entry name" value="CoA-Trfase_III_dom3_sf"/>
</dbReference>
<dbReference type="Gene3D" id="3.30.1540.10">
    <property type="entry name" value="formyl-coa transferase, domain 3"/>
    <property type="match status" value="1"/>
</dbReference>
<dbReference type="AlphaFoldDB" id="A0A511DKA6"/>
<dbReference type="PANTHER" id="PTHR48207">
    <property type="entry name" value="SUCCINATE--HYDROXYMETHYLGLUTARATE COA-TRANSFERASE"/>
    <property type="match status" value="1"/>
</dbReference>
<reference evidence="2 3" key="1">
    <citation type="submission" date="2019-07" db="EMBL/GenBank/DDBJ databases">
        <title>Whole genome shotgun sequence of Pseudonocardia sulfidoxydans NBRC 16205.</title>
        <authorList>
            <person name="Hosoyama A."/>
            <person name="Uohara A."/>
            <person name="Ohji S."/>
            <person name="Ichikawa N."/>
        </authorList>
    </citation>
    <scope>NUCLEOTIDE SEQUENCE [LARGE SCALE GENOMIC DNA]</scope>
    <source>
        <strain evidence="2 3">NBRC 16205</strain>
    </source>
</reference>
<dbReference type="GO" id="GO:0008410">
    <property type="term" value="F:CoA-transferase activity"/>
    <property type="evidence" value="ECO:0007669"/>
    <property type="project" value="TreeGrafter"/>
</dbReference>
<proteinExistence type="predicted"/>
<dbReference type="Proteomes" id="UP000321685">
    <property type="component" value="Unassembled WGS sequence"/>
</dbReference>
<evidence type="ECO:0000313" key="3">
    <source>
        <dbReference type="Proteomes" id="UP000321685"/>
    </source>
</evidence>
<organism evidence="2 3">
    <name type="scientific">Pseudonocardia sulfidoxydans NBRC 16205</name>
    <dbReference type="NCBI Taxonomy" id="1223511"/>
    <lineage>
        <taxon>Bacteria</taxon>
        <taxon>Bacillati</taxon>
        <taxon>Actinomycetota</taxon>
        <taxon>Actinomycetes</taxon>
        <taxon>Pseudonocardiales</taxon>
        <taxon>Pseudonocardiaceae</taxon>
        <taxon>Pseudonocardia</taxon>
    </lineage>
</organism>
<dbReference type="InterPro" id="IPR023606">
    <property type="entry name" value="CoA-Trfase_III_dom_1_sf"/>
</dbReference>
<gene>
    <name evidence="2" type="ORF">PSU4_38110</name>
</gene>
<keyword evidence="3" id="KW-1185">Reference proteome</keyword>
<sequence length="404" mass="43928">MAVRALDGITVVDLTQIVSGAVTSMMLADFGAEVIKVEPVGGETYRKAGYELHGPGGSTNLNILRFTRGKKSVELDLKSERGKELLAELVTQADVLVENFRPGVLARLGFSWERLHELNPRLVYTSISGFGHDDVLPSPHRDQPAYAIIAEAMAGLTHLAGEKDRPPAWMGFAMSDIFSGTCAFAGTLVALRDRDRTGEGTRVDIGMFDACLLMNDLPMAYQEHLGESMGRGQYALQSPWGPFEASDGYVIIAVLNPREWAALCGCIDRPDLVDHPDLATGHMRSKAHETIVRPAIEEWTRVRTRGQAVAELQAARVPSAPVNTTEDLLDDEQIAARLMRQDTTNRDLGTIRTIGNPIKVASSLVGQEPTALPALGEHTDEVLRARLGLDDTEIAALRESKVVG</sequence>
<dbReference type="EMBL" id="BJVJ01000041">
    <property type="protein sequence ID" value="GEL24857.1"/>
    <property type="molecule type" value="Genomic_DNA"/>
</dbReference>
<dbReference type="Pfam" id="PF02515">
    <property type="entry name" value="CoA_transf_3"/>
    <property type="match status" value="1"/>
</dbReference>
<dbReference type="SUPFAM" id="SSF89796">
    <property type="entry name" value="CoA-transferase family III (CaiB/BaiF)"/>
    <property type="match status" value="1"/>
</dbReference>